<dbReference type="GO" id="GO:0003700">
    <property type="term" value="F:DNA-binding transcription factor activity"/>
    <property type="evidence" value="ECO:0007669"/>
    <property type="project" value="TreeGrafter"/>
</dbReference>
<keyword evidence="2 6" id="KW-0238">DNA-binding</keyword>
<evidence type="ECO:0000256" key="1">
    <source>
        <dbReference type="ARBA" id="ARBA00023015"/>
    </source>
</evidence>
<protein>
    <submittedName>
        <fullName evidence="6">DNA-binding transcriptional activator MhpR</fullName>
    </submittedName>
</protein>
<dbReference type="InterPro" id="IPR014757">
    <property type="entry name" value="Tscrpt_reg_IclR_C"/>
</dbReference>
<keyword evidence="3" id="KW-0804">Transcription</keyword>
<dbReference type="Gene3D" id="1.10.10.10">
    <property type="entry name" value="Winged helix-like DNA-binding domain superfamily/Winged helix DNA-binding domain"/>
    <property type="match status" value="1"/>
</dbReference>
<dbReference type="PANTHER" id="PTHR30136">
    <property type="entry name" value="HELIX-TURN-HELIX TRANSCRIPTIONAL REGULATOR, ICLR FAMILY"/>
    <property type="match status" value="1"/>
</dbReference>
<dbReference type="SUPFAM" id="SSF46785">
    <property type="entry name" value="Winged helix' DNA-binding domain"/>
    <property type="match status" value="1"/>
</dbReference>
<accession>A0A078MVB2</accession>
<dbReference type="GO" id="GO:0045892">
    <property type="term" value="P:negative regulation of DNA-templated transcription"/>
    <property type="evidence" value="ECO:0007669"/>
    <property type="project" value="TreeGrafter"/>
</dbReference>
<feature type="domain" description="IclR-ED" evidence="5">
    <location>
        <begin position="77"/>
        <end position="240"/>
    </location>
</feature>
<reference evidence="6" key="1">
    <citation type="submission" date="2014-07" db="EMBL/GenBank/DDBJ databases">
        <authorList>
            <person name="Urmite Genomes Urmite Genomes"/>
        </authorList>
    </citation>
    <scope>NUCLEOTIDE SEQUENCE</scope>
    <source>
        <strain evidence="6">11W110_air</strain>
    </source>
</reference>
<proteinExistence type="predicted"/>
<dbReference type="InterPro" id="IPR029016">
    <property type="entry name" value="GAF-like_dom_sf"/>
</dbReference>
<dbReference type="EMBL" id="LN483072">
    <property type="protein sequence ID" value="CEA09387.1"/>
    <property type="molecule type" value="Genomic_DNA"/>
</dbReference>
<dbReference type="PATRIC" id="fig|1461584.3.peg.2728"/>
<dbReference type="AlphaFoldDB" id="A0A078MVB2"/>
<gene>
    <name evidence="6" type="ORF">BN1051_02757</name>
</gene>
<dbReference type="PROSITE" id="PS51077">
    <property type="entry name" value="HTH_ICLR"/>
    <property type="match status" value="1"/>
</dbReference>
<evidence type="ECO:0000256" key="2">
    <source>
        <dbReference type="ARBA" id="ARBA00023125"/>
    </source>
</evidence>
<evidence type="ECO:0000259" key="5">
    <source>
        <dbReference type="PROSITE" id="PS51078"/>
    </source>
</evidence>
<dbReference type="InterPro" id="IPR005471">
    <property type="entry name" value="Tscrpt_reg_IclR_N"/>
</dbReference>
<dbReference type="Gene3D" id="3.30.450.40">
    <property type="match status" value="1"/>
</dbReference>
<dbReference type="Pfam" id="PF09339">
    <property type="entry name" value="HTH_IclR"/>
    <property type="match status" value="1"/>
</dbReference>
<keyword evidence="1" id="KW-0805">Transcription regulation</keyword>
<dbReference type="InterPro" id="IPR050707">
    <property type="entry name" value="HTH_MetabolicPath_Reg"/>
</dbReference>
<dbReference type="InterPro" id="IPR036390">
    <property type="entry name" value="WH_DNA-bd_sf"/>
</dbReference>
<evidence type="ECO:0000256" key="3">
    <source>
        <dbReference type="ARBA" id="ARBA00023163"/>
    </source>
</evidence>
<evidence type="ECO:0000259" key="4">
    <source>
        <dbReference type="PROSITE" id="PS51077"/>
    </source>
</evidence>
<name>A0A078MVB2_9MICC</name>
<dbReference type="Pfam" id="PF01614">
    <property type="entry name" value="IclR_C"/>
    <property type="match status" value="1"/>
</dbReference>
<dbReference type="InterPro" id="IPR036388">
    <property type="entry name" value="WH-like_DNA-bd_sf"/>
</dbReference>
<dbReference type="SMART" id="SM00346">
    <property type="entry name" value="HTH_ICLR"/>
    <property type="match status" value="1"/>
</dbReference>
<dbReference type="GO" id="GO:0003677">
    <property type="term" value="F:DNA binding"/>
    <property type="evidence" value="ECO:0007669"/>
    <property type="project" value="UniProtKB-KW"/>
</dbReference>
<sequence length="240" mass="24865">MIGMPAADTATGSLSQTLSRGLRALELLAESESPLTIAELSAGLGVHRSIAYRILRTLEAHSLVRRDDAGRVSPAPGLAALARGVSRDLQSAALPELTALANELTMTAFVAVLDGTDCVTLVSVEPRHGRTAVIQRPGSRHSVTYGAPGIAVQASLGEEGWARMGTGVPFRAEARLVARDGYATSHDEVIDGVSSVAAPIRAAGQLPAAVSVVYFGGGKDEHAIGERLAASARIIESELL</sequence>
<feature type="domain" description="HTH iclR-type" evidence="4">
    <location>
        <begin position="15"/>
        <end position="76"/>
    </location>
</feature>
<dbReference type="PANTHER" id="PTHR30136:SF24">
    <property type="entry name" value="HTH-TYPE TRANSCRIPTIONAL REPRESSOR ALLR"/>
    <property type="match status" value="1"/>
</dbReference>
<organism evidence="6">
    <name type="scientific">Arthrobacter saudimassiliensis</name>
    <dbReference type="NCBI Taxonomy" id="1461584"/>
    <lineage>
        <taxon>Bacteria</taxon>
        <taxon>Bacillati</taxon>
        <taxon>Actinomycetota</taxon>
        <taxon>Actinomycetes</taxon>
        <taxon>Micrococcales</taxon>
        <taxon>Micrococcaceae</taxon>
        <taxon>Arthrobacter</taxon>
    </lineage>
</organism>
<dbReference type="SUPFAM" id="SSF55781">
    <property type="entry name" value="GAF domain-like"/>
    <property type="match status" value="1"/>
</dbReference>
<evidence type="ECO:0000313" key="6">
    <source>
        <dbReference type="EMBL" id="CEA09387.1"/>
    </source>
</evidence>
<dbReference type="PROSITE" id="PS51078">
    <property type="entry name" value="ICLR_ED"/>
    <property type="match status" value="1"/>
</dbReference>